<keyword evidence="1" id="KW-0418">Kinase</keyword>
<reference evidence="1" key="1">
    <citation type="submission" date="2018-02" db="EMBL/GenBank/DDBJ databases">
        <title>Rhizophora mucronata_Transcriptome.</title>
        <authorList>
            <person name="Meera S.P."/>
            <person name="Sreeshan A."/>
            <person name="Augustine A."/>
        </authorList>
    </citation>
    <scope>NUCLEOTIDE SEQUENCE</scope>
    <source>
        <tissue evidence="1">Leaf</tissue>
    </source>
</reference>
<accession>A0A2P2LQY1</accession>
<protein>
    <submittedName>
        <fullName evidence="1">Serine/threonine-protein kinase rio2</fullName>
    </submittedName>
</protein>
<dbReference type="AlphaFoldDB" id="A0A2P2LQY1"/>
<evidence type="ECO:0000313" key="1">
    <source>
        <dbReference type="EMBL" id="MBX20381.1"/>
    </source>
</evidence>
<sequence>MPQVITLRFDSPERCSSKPVQLHCQYCPILCSNLKDIRLFSNSNLTSNSCKYSTIDHGFDCKKIIAKVGEPKAVIFG</sequence>
<proteinExistence type="predicted"/>
<dbReference type="EMBL" id="GGEC01039897">
    <property type="protein sequence ID" value="MBX20381.1"/>
    <property type="molecule type" value="Transcribed_RNA"/>
</dbReference>
<name>A0A2P2LQY1_RHIMU</name>
<dbReference type="EMBL" id="GGEC01039899">
    <property type="protein sequence ID" value="MBX20383.1"/>
    <property type="molecule type" value="Transcribed_RNA"/>
</dbReference>
<dbReference type="GO" id="GO:0016301">
    <property type="term" value="F:kinase activity"/>
    <property type="evidence" value="ECO:0007669"/>
    <property type="project" value="UniProtKB-KW"/>
</dbReference>
<keyword evidence="1" id="KW-0808">Transferase</keyword>
<organism evidence="1">
    <name type="scientific">Rhizophora mucronata</name>
    <name type="common">Asiatic mangrove</name>
    <dbReference type="NCBI Taxonomy" id="61149"/>
    <lineage>
        <taxon>Eukaryota</taxon>
        <taxon>Viridiplantae</taxon>
        <taxon>Streptophyta</taxon>
        <taxon>Embryophyta</taxon>
        <taxon>Tracheophyta</taxon>
        <taxon>Spermatophyta</taxon>
        <taxon>Magnoliopsida</taxon>
        <taxon>eudicotyledons</taxon>
        <taxon>Gunneridae</taxon>
        <taxon>Pentapetalae</taxon>
        <taxon>rosids</taxon>
        <taxon>fabids</taxon>
        <taxon>Malpighiales</taxon>
        <taxon>Rhizophoraceae</taxon>
        <taxon>Rhizophora</taxon>
    </lineage>
</organism>